<feature type="binding site" evidence="4">
    <location>
        <position position="53"/>
    </location>
    <ligand>
        <name>substrate</name>
    </ligand>
</feature>
<evidence type="ECO:0000256" key="4">
    <source>
        <dbReference type="PIRSR" id="PIRSR006806-1"/>
    </source>
</evidence>
<dbReference type="EC" id="6.3.3.2" evidence="5"/>
<dbReference type="Gene3D" id="3.40.50.10420">
    <property type="entry name" value="NagB/RpiA/CoA transferase-like"/>
    <property type="match status" value="1"/>
</dbReference>
<keyword evidence="5" id="KW-0479">Metal-binding</keyword>
<dbReference type="OrthoDB" id="9801938at2"/>
<dbReference type="InterPro" id="IPR024185">
    <property type="entry name" value="FTHF_cligase-like_sf"/>
</dbReference>
<evidence type="ECO:0000256" key="2">
    <source>
        <dbReference type="ARBA" id="ARBA00022741"/>
    </source>
</evidence>
<keyword evidence="7" id="KW-1185">Reference proteome</keyword>
<dbReference type="InterPro" id="IPR037171">
    <property type="entry name" value="NagB/RpiA_transferase-like"/>
</dbReference>
<dbReference type="GO" id="GO:0005524">
    <property type="term" value="F:ATP binding"/>
    <property type="evidence" value="ECO:0007669"/>
    <property type="project" value="UniProtKB-KW"/>
</dbReference>
<comment type="cofactor">
    <cofactor evidence="5">
        <name>Mg(2+)</name>
        <dbReference type="ChEBI" id="CHEBI:18420"/>
    </cofactor>
</comment>
<evidence type="ECO:0000256" key="5">
    <source>
        <dbReference type="RuleBase" id="RU361279"/>
    </source>
</evidence>
<feature type="binding site" evidence="4">
    <location>
        <begin position="2"/>
        <end position="6"/>
    </location>
    <ligand>
        <name>ATP</name>
        <dbReference type="ChEBI" id="CHEBI:30616"/>
    </ligand>
</feature>
<evidence type="ECO:0000313" key="6">
    <source>
        <dbReference type="EMBL" id="KMT23093.1"/>
    </source>
</evidence>
<dbReference type="SUPFAM" id="SSF100950">
    <property type="entry name" value="NagB/RpiA/CoA transferase-like"/>
    <property type="match status" value="1"/>
</dbReference>
<keyword evidence="5" id="KW-0460">Magnesium</keyword>
<dbReference type="GO" id="GO:0035999">
    <property type="term" value="P:tetrahydrofolate interconversion"/>
    <property type="evidence" value="ECO:0007669"/>
    <property type="project" value="TreeGrafter"/>
</dbReference>
<feature type="binding site" evidence="4">
    <location>
        <begin position="130"/>
        <end position="138"/>
    </location>
    <ligand>
        <name>ATP</name>
        <dbReference type="ChEBI" id="CHEBI:30616"/>
    </ligand>
</feature>
<dbReference type="PANTHER" id="PTHR23407:SF1">
    <property type="entry name" value="5-FORMYLTETRAHYDROFOLATE CYCLO-LIGASE"/>
    <property type="match status" value="1"/>
</dbReference>
<dbReference type="GO" id="GO:0030272">
    <property type="term" value="F:5-formyltetrahydrofolate cyclo-ligase activity"/>
    <property type="evidence" value="ECO:0007669"/>
    <property type="project" value="UniProtKB-EC"/>
</dbReference>
<dbReference type="GO" id="GO:0009396">
    <property type="term" value="P:folic acid-containing compound biosynthetic process"/>
    <property type="evidence" value="ECO:0007669"/>
    <property type="project" value="TreeGrafter"/>
</dbReference>
<dbReference type="NCBIfam" id="TIGR02727">
    <property type="entry name" value="MTHFS_bact"/>
    <property type="match status" value="1"/>
</dbReference>
<comment type="similarity">
    <text evidence="1 5">Belongs to the 5-formyltetrahydrofolate cyclo-ligase family.</text>
</comment>
<keyword evidence="3 4" id="KW-0067">ATP-binding</keyword>
<dbReference type="InterPro" id="IPR002698">
    <property type="entry name" value="FTHF_cligase"/>
</dbReference>
<name>A0A0J8DFZ9_CLOCY</name>
<protein>
    <recommendedName>
        <fullName evidence="5">5-formyltetrahydrofolate cyclo-ligase</fullName>
        <ecNumber evidence="5">6.3.3.2</ecNumber>
    </recommendedName>
</protein>
<dbReference type="Proteomes" id="UP000036756">
    <property type="component" value="Unassembled WGS sequence"/>
</dbReference>
<dbReference type="PANTHER" id="PTHR23407">
    <property type="entry name" value="ATPASE INHIBITOR/5-FORMYLTETRAHYDROFOLATE CYCLO-LIGASE"/>
    <property type="match status" value="1"/>
</dbReference>
<keyword evidence="2 4" id="KW-0547">Nucleotide-binding</keyword>
<dbReference type="PIRSF" id="PIRSF006806">
    <property type="entry name" value="FTHF_cligase"/>
    <property type="match status" value="1"/>
</dbReference>
<accession>A0A0J8DFZ9</accession>
<evidence type="ECO:0000313" key="7">
    <source>
        <dbReference type="Proteomes" id="UP000036756"/>
    </source>
</evidence>
<reference evidence="6 7" key="1">
    <citation type="submission" date="2015-06" db="EMBL/GenBank/DDBJ databases">
        <title>Draft genome sequence of the purine-degrading Clostridium cylindrosporum HC-1 (DSM 605).</title>
        <authorList>
            <person name="Poehlein A."/>
            <person name="Schiel-Bengelsdorf B."/>
            <person name="Bengelsdorf F."/>
            <person name="Daniel R."/>
            <person name="Duerre P."/>
        </authorList>
    </citation>
    <scope>NUCLEOTIDE SEQUENCE [LARGE SCALE GENOMIC DNA]</scope>
    <source>
        <strain evidence="6 7">DSM 605</strain>
    </source>
</reference>
<sequence>MKKELRKELIKNRTSMENVEVEKLSALINSYIMEWDKYKEAKAIMSYYSFRNEVLTDELINHSFDEGKTVVLPKSIKEGSKILPCIIKSLSELKKENYGIMEPPTDNLLDRDELDIVFVPGVGFDKRGFRIGYGAGYYDRFLNDYKGIKVGVCFELQMVEYAYNDEHDIAMDYIITEKGIIKTGDE</sequence>
<dbReference type="EMBL" id="LFVU01000003">
    <property type="protein sequence ID" value="KMT23093.1"/>
    <property type="molecule type" value="Genomic_DNA"/>
</dbReference>
<evidence type="ECO:0000256" key="1">
    <source>
        <dbReference type="ARBA" id="ARBA00010638"/>
    </source>
</evidence>
<dbReference type="RefSeq" id="WP_048569465.1">
    <property type="nucleotide sequence ID" value="NZ_LFVU01000003.1"/>
</dbReference>
<dbReference type="STRING" id="1121307.CLCY_7c01400"/>
<comment type="catalytic activity">
    <reaction evidence="5">
        <text>(6S)-5-formyl-5,6,7,8-tetrahydrofolate + ATP = (6R)-5,10-methenyltetrahydrofolate + ADP + phosphate</text>
        <dbReference type="Rhea" id="RHEA:10488"/>
        <dbReference type="ChEBI" id="CHEBI:30616"/>
        <dbReference type="ChEBI" id="CHEBI:43474"/>
        <dbReference type="ChEBI" id="CHEBI:57455"/>
        <dbReference type="ChEBI" id="CHEBI:57457"/>
        <dbReference type="ChEBI" id="CHEBI:456216"/>
        <dbReference type="EC" id="6.3.3.2"/>
    </reaction>
</comment>
<dbReference type="GO" id="GO:0046872">
    <property type="term" value="F:metal ion binding"/>
    <property type="evidence" value="ECO:0007669"/>
    <property type="project" value="UniProtKB-KW"/>
</dbReference>
<dbReference type="Pfam" id="PF01812">
    <property type="entry name" value="5-FTHF_cyc-lig"/>
    <property type="match status" value="1"/>
</dbReference>
<evidence type="ECO:0000256" key="3">
    <source>
        <dbReference type="ARBA" id="ARBA00022840"/>
    </source>
</evidence>
<gene>
    <name evidence="6" type="ORF">CLCY_7c01400</name>
</gene>
<proteinExistence type="inferred from homology"/>
<keyword evidence="6" id="KW-0436">Ligase</keyword>
<dbReference type="AlphaFoldDB" id="A0A0J8DFZ9"/>
<organism evidence="6 7">
    <name type="scientific">Clostridium cylindrosporum DSM 605</name>
    <dbReference type="NCBI Taxonomy" id="1121307"/>
    <lineage>
        <taxon>Bacteria</taxon>
        <taxon>Bacillati</taxon>
        <taxon>Bacillota</taxon>
        <taxon>Clostridia</taxon>
        <taxon>Eubacteriales</taxon>
        <taxon>Clostridiaceae</taxon>
        <taxon>Clostridium</taxon>
    </lineage>
</organism>
<comment type="caution">
    <text evidence="6">The sequence shown here is derived from an EMBL/GenBank/DDBJ whole genome shotgun (WGS) entry which is preliminary data.</text>
</comment>
<dbReference type="PATRIC" id="fig|1121307.3.peg.2423"/>